<dbReference type="GO" id="GO:0006412">
    <property type="term" value="P:translation"/>
    <property type="evidence" value="ECO:0007669"/>
    <property type="project" value="TreeGrafter"/>
</dbReference>
<dbReference type="Gene3D" id="2.40.50.140">
    <property type="entry name" value="Nucleic acid-binding proteins"/>
    <property type="match status" value="2"/>
</dbReference>
<dbReference type="Pfam" id="PF00575">
    <property type="entry name" value="S1"/>
    <property type="match status" value="2"/>
</dbReference>
<evidence type="ECO:0000256" key="2">
    <source>
        <dbReference type="ARBA" id="ARBA00022980"/>
    </source>
</evidence>
<dbReference type="RefSeq" id="WP_073345971.1">
    <property type="nucleotide sequence ID" value="NZ_FQVH01000043.1"/>
</dbReference>
<sequence length="264" mass="29828">MAIKMENWIDIYASRQSGKILTGTLSAVERVKWGDEEIPCAVVFYNGVKVIIPFSEMNVREDIHVIRSMMGAEIDFVVRAIDTENEMAMASRKYAMELRRKLELPKHKEGDIIQVRVDAVGRDAVYVEAYGIEARIPKSEVDYGFVRDLSEYVQVGDRVLAKIKKLDLENGKITLSIKETKPDPRTTIKKKYSVGGEYLATVTGMDYYGVFVNLEQGVDALCVLPNWSDFNVSPGDKLLVKITRINEKEGKITAKMVRVVKRAV</sequence>
<dbReference type="PANTHER" id="PTHR10724:SF7">
    <property type="entry name" value="SMALL RIBOSOMAL SUBUNIT PROTEIN BS1C"/>
    <property type="match status" value="1"/>
</dbReference>
<proteinExistence type="inferred from homology"/>
<evidence type="ECO:0000313" key="5">
    <source>
        <dbReference type="EMBL" id="SHF76038.1"/>
    </source>
</evidence>
<dbReference type="AlphaFoldDB" id="A0A1M5E9Y2"/>
<keyword evidence="3" id="KW-0687">Ribonucleoprotein</keyword>
<dbReference type="InterPro" id="IPR012340">
    <property type="entry name" value="NA-bd_OB-fold"/>
</dbReference>
<dbReference type="STRING" id="1121256.SAMN02746089_02504"/>
<gene>
    <name evidence="5" type="ORF">SAMN02746089_02504</name>
</gene>
<dbReference type="PANTHER" id="PTHR10724">
    <property type="entry name" value="30S RIBOSOMAL PROTEIN S1"/>
    <property type="match status" value="1"/>
</dbReference>
<evidence type="ECO:0000259" key="4">
    <source>
        <dbReference type="PROSITE" id="PS50126"/>
    </source>
</evidence>
<evidence type="ECO:0000313" key="6">
    <source>
        <dbReference type="Proteomes" id="UP000184088"/>
    </source>
</evidence>
<organism evidence="5 6">
    <name type="scientific">Caldanaerobius fijiensis DSM 17918</name>
    <dbReference type="NCBI Taxonomy" id="1121256"/>
    <lineage>
        <taxon>Bacteria</taxon>
        <taxon>Bacillati</taxon>
        <taxon>Bacillota</taxon>
        <taxon>Clostridia</taxon>
        <taxon>Thermoanaerobacterales</taxon>
        <taxon>Thermoanaerobacteraceae</taxon>
        <taxon>Caldanaerobius</taxon>
    </lineage>
</organism>
<dbReference type="GO" id="GO:0022627">
    <property type="term" value="C:cytosolic small ribosomal subunit"/>
    <property type="evidence" value="ECO:0007669"/>
    <property type="project" value="TreeGrafter"/>
</dbReference>
<dbReference type="GO" id="GO:0003735">
    <property type="term" value="F:structural constituent of ribosome"/>
    <property type="evidence" value="ECO:0007669"/>
    <property type="project" value="TreeGrafter"/>
</dbReference>
<comment type="similarity">
    <text evidence="1">Belongs to the bacterial ribosomal protein bS1 family.</text>
</comment>
<dbReference type="EMBL" id="FQVH01000043">
    <property type="protein sequence ID" value="SHF76038.1"/>
    <property type="molecule type" value="Genomic_DNA"/>
</dbReference>
<dbReference type="PROSITE" id="PS50126">
    <property type="entry name" value="S1"/>
    <property type="match status" value="2"/>
</dbReference>
<feature type="domain" description="S1 motif" evidence="4">
    <location>
        <begin position="18"/>
        <end position="93"/>
    </location>
</feature>
<dbReference type="CDD" id="cd00164">
    <property type="entry name" value="S1_like"/>
    <property type="match status" value="1"/>
</dbReference>
<keyword evidence="2 5" id="KW-0689">Ribosomal protein</keyword>
<evidence type="ECO:0000256" key="1">
    <source>
        <dbReference type="ARBA" id="ARBA00006767"/>
    </source>
</evidence>
<dbReference type="InterPro" id="IPR003029">
    <property type="entry name" value="S1_domain"/>
</dbReference>
<keyword evidence="6" id="KW-1185">Reference proteome</keyword>
<evidence type="ECO:0000256" key="3">
    <source>
        <dbReference type="ARBA" id="ARBA00023274"/>
    </source>
</evidence>
<name>A0A1M5E9Y2_9THEO</name>
<reference evidence="5 6" key="1">
    <citation type="submission" date="2016-11" db="EMBL/GenBank/DDBJ databases">
        <authorList>
            <person name="Jaros S."/>
            <person name="Januszkiewicz K."/>
            <person name="Wedrychowicz H."/>
        </authorList>
    </citation>
    <scope>NUCLEOTIDE SEQUENCE [LARGE SCALE GENOMIC DNA]</scope>
    <source>
        <strain evidence="5 6">DSM 17918</strain>
    </source>
</reference>
<protein>
    <submittedName>
        <fullName evidence="5">Small subunit ribosomal protein S1</fullName>
    </submittedName>
</protein>
<feature type="domain" description="S1 motif" evidence="4">
    <location>
        <begin position="110"/>
        <end position="178"/>
    </location>
</feature>
<dbReference type="SUPFAM" id="SSF50249">
    <property type="entry name" value="Nucleic acid-binding proteins"/>
    <property type="match status" value="2"/>
</dbReference>
<dbReference type="Proteomes" id="UP000184088">
    <property type="component" value="Unassembled WGS sequence"/>
</dbReference>
<dbReference type="SMART" id="SM00316">
    <property type="entry name" value="S1"/>
    <property type="match status" value="2"/>
</dbReference>
<dbReference type="GO" id="GO:0003729">
    <property type="term" value="F:mRNA binding"/>
    <property type="evidence" value="ECO:0007669"/>
    <property type="project" value="TreeGrafter"/>
</dbReference>
<dbReference type="OrthoDB" id="9793609at2"/>
<dbReference type="InterPro" id="IPR050437">
    <property type="entry name" value="Ribos_protein_bS1-like"/>
</dbReference>
<accession>A0A1M5E9Y2</accession>